<sequence>MIDKLNNNTFRQTFRFLKRRDSVSPKRGALLLKKEPSLSQKKNFVSPKNDLHCSKERFRFPQRRALFLSKQPPFSQKKNFVSPQRASVF</sequence>
<organism evidence="1 2">
    <name type="scientific">Bacteroides pyogenes DSM 20611 = JCM 6294</name>
    <dbReference type="NCBI Taxonomy" id="1121100"/>
    <lineage>
        <taxon>Bacteria</taxon>
        <taxon>Pseudomonadati</taxon>
        <taxon>Bacteroidota</taxon>
        <taxon>Bacteroidia</taxon>
        <taxon>Bacteroidales</taxon>
        <taxon>Bacteroidaceae</taxon>
        <taxon>Bacteroides</taxon>
    </lineage>
</organism>
<dbReference type="EMBL" id="BAIR01000001">
    <property type="protein sequence ID" value="GAE17308.1"/>
    <property type="molecule type" value="Genomic_DNA"/>
</dbReference>
<protein>
    <submittedName>
        <fullName evidence="1">Uncharacterized protein</fullName>
    </submittedName>
</protein>
<name>W4PD43_9BACE</name>
<reference evidence="2" key="1">
    <citation type="journal article" date="2014" name="Genome">
        <title>Draft Genome Sequences of Three Strains of Bacteroides pyogenes Isolated from a Cat and Swine.</title>
        <authorList>
            <person name="Sakamoto M."/>
            <person name="Oshima K."/>
            <person name="Suda W."/>
            <person name="Kitamura K."/>
            <person name="Iida T."/>
            <person name="Hattori M."/>
            <person name="Ohkuma M."/>
        </authorList>
    </citation>
    <scope>NUCLEOTIDE SEQUENCE [LARGE SCALE GENOMIC DNA]</scope>
    <source>
        <strain evidence="2">JCM 6294</strain>
    </source>
</reference>
<evidence type="ECO:0000313" key="1">
    <source>
        <dbReference type="EMBL" id="GAE17308.1"/>
    </source>
</evidence>
<comment type="caution">
    <text evidence="1">The sequence shown here is derived from an EMBL/GenBank/DDBJ whole genome shotgun (WGS) entry which is preliminary data.</text>
</comment>
<proteinExistence type="predicted"/>
<dbReference type="Proteomes" id="UP000018842">
    <property type="component" value="Unassembled WGS sequence"/>
</dbReference>
<gene>
    <name evidence="1" type="ORF">JCM6294_36</name>
</gene>
<accession>W4PD43</accession>
<evidence type="ECO:0000313" key="2">
    <source>
        <dbReference type="Proteomes" id="UP000018842"/>
    </source>
</evidence>
<dbReference type="AlphaFoldDB" id="W4PD43"/>